<dbReference type="InterPro" id="IPR007000">
    <property type="entry name" value="PLipase_B-like"/>
</dbReference>
<feature type="signal peptide" evidence="6">
    <location>
        <begin position="1"/>
        <end position="17"/>
    </location>
</feature>
<dbReference type="EMBL" id="AP027081">
    <property type="protein sequence ID" value="BDU75137.1"/>
    <property type="molecule type" value="Genomic_DNA"/>
</dbReference>
<dbReference type="InterPro" id="IPR047794">
    <property type="entry name" value="C45_proenzyme-like"/>
</dbReference>
<keyword evidence="2" id="KW-0378">Hydrolase</keyword>
<evidence type="ECO:0000256" key="4">
    <source>
        <dbReference type="ARBA" id="ARBA00023098"/>
    </source>
</evidence>
<organism evidence="7 8">
    <name type="scientific">Mesoterricola sediminis</name>
    <dbReference type="NCBI Taxonomy" id="2927980"/>
    <lineage>
        <taxon>Bacteria</taxon>
        <taxon>Pseudomonadati</taxon>
        <taxon>Acidobacteriota</taxon>
        <taxon>Holophagae</taxon>
        <taxon>Holophagales</taxon>
        <taxon>Holophagaceae</taxon>
        <taxon>Mesoterricola</taxon>
    </lineage>
</organism>
<dbReference type="GO" id="GO:0004620">
    <property type="term" value="F:phospholipase activity"/>
    <property type="evidence" value="ECO:0007669"/>
    <property type="project" value="InterPro"/>
</dbReference>
<dbReference type="PANTHER" id="PTHR12370:SF3">
    <property type="entry name" value="PHOSPHOLIPASE B-LIKE 2-RELATED"/>
    <property type="match status" value="1"/>
</dbReference>
<dbReference type="GO" id="GO:0009395">
    <property type="term" value="P:phospholipid catabolic process"/>
    <property type="evidence" value="ECO:0007669"/>
    <property type="project" value="TreeGrafter"/>
</dbReference>
<name>A0AA48GW30_9BACT</name>
<dbReference type="KEGG" id="msea:METESE_00950"/>
<keyword evidence="8" id="KW-1185">Reference proteome</keyword>
<dbReference type="AlphaFoldDB" id="A0AA48GW30"/>
<gene>
    <name evidence="7" type="ORF">METESE_00950</name>
</gene>
<keyword evidence="5" id="KW-0325">Glycoprotein</keyword>
<evidence type="ECO:0000256" key="2">
    <source>
        <dbReference type="ARBA" id="ARBA00022801"/>
    </source>
</evidence>
<dbReference type="RefSeq" id="WP_243347404.1">
    <property type="nucleotide sequence ID" value="NZ_AP027081.1"/>
</dbReference>
<evidence type="ECO:0000256" key="5">
    <source>
        <dbReference type="ARBA" id="ARBA00023180"/>
    </source>
</evidence>
<evidence type="ECO:0000313" key="7">
    <source>
        <dbReference type="EMBL" id="BDU75137.1"/>
    </source>
</evidence>
<sequence length="462" mass="50970">MRPRGLALLLAVLPAFAGLSPEQEALVRKGYRKEKAGWIFLHLEGSARARGLQHGWLLAREIDRGLKAIRLSWTFQTGTTWASLLEKAQGFFVPGVDPELLEELEGMAEGLRAAGVATTRDELVCYNGSTELSGYWWPVELARIRNEPVAPHKVRESCSAFIAVGSWTKDGGVVMGHNNMSSYQEPLTNVVIDLQPDRGHRILMQGVPGWIHSGTDFFVTDAGLVGTETTIGDFQPYAPGGAPEFSRMRTATQRADGIEAWCALMRAGNNGGYANAWLLGDVRRKVIARLELGLRYVGFETKTDGWFSGSNIAEDPRILRLETTTRDTDITTSKVARRVRWRELLAAHRGRIDLEAAKAFEADHRDVARNAERPGGRTLCAHFELEAETPGDVPFEPSGTTDAKVVDTALALRMSFAGRFGAACGRPFDAPRFLAEHPQFDWLGDTLPSRPTQPWVTFRAGE</sequence>
<evidence type="ECO:0000256" key="3">
    <source>
        <dbReference type="ARBA" id="ARBA00022963"/>
    </source>
</evidence>
<keyword evidence="4" id="KW-0443">Lipid metabolism</keyword>
<dbReference type="PANTHER" id="PTHR12370">
    <property type="entry name" value="PHOSPHOLIPASE B-RELATED"/>
    <property type="match status" value="1"/>
</dbReference>
<evidence type="ECO:0000256" key="1">
    <source>
        <dbReference type="ARBA" id="ARBA00022729"/>
    </source>
</evidence>
<evidence type="ECO:0000313" key="8">
    <source>
        <dbReference type="Proteomes" id="UP001228113"/>
    </source>
</evidence>
<dbReference type="Proteomes" id="UP001228113">
    <property type="component" value="Chromosome"/>
</dbReference>
<proteinExistence type="predicted"/>
<accession>A0AA48GW30</accession>
<dbReference type="GO" id="GO:0005576">
    <property type="term" value="C:extracellular region"/>
    <property type="evidence" value="ECO:0007669"/>
    <property type="project" value="TreeGrafter"/>
</dbReference>
<evidence type="ECO:0000256" key="6">
    <source>
        <dbReference type="SAM" id="SignalP"/>
    </source>
</evidence>
<evidence type="ECO:0008006" key="9">
    <source>
        <dbReference type="Google" id="ProtNLM"/>
    </source>
</evidence>
<feature type="chain" id="PRO_5041379491" description="Peptidase C45" evidence="6">
    <location>
        <begin position="18"/>
        <end position="462"/>
    </location>
</feature>
<dbReference type="NCBIfam" id="NF040521">
    <property type="entry name" value="C45_proenzyme"/>
    <property type="match status" value="1"/>
</dbReference>
<keyword evidence="1 6" id="KW-0732">Signal</keyword>
<protein>
    <recommendedName>
        <fullName evidence="9">Peptidase C45</fullName>
    </recommendedName>
</protein>
<dbReference type="Pfam" id="PF04916">
    <property type="entry name" value="Phospholip_B"/>
    <property type="match status" value="1"/>
</dbReference>
<keyword evidence="3" id="KW-0442">Lipid degradation</keyword>
<dbReference type="Gene3D" id="3.60.60.30">
    <property type="match status" value="1"/>
</dbReference>
<reference evidence="7" key="1">
    <citation type="journal article" date="2023" name="Int. J. Syst. Evol. Microbiol.">
        <title>Mesoterricola silvestris gen. nov., sp. nov., Mesoterricola sediminis sp. nov., Geothrix oryzae sp. nov., Geothrix edaphica sp. nov., Geothrix rubra sp. nov., and Geothrix limicola sp. nov., six novel members of Acidobacteriota isolated from soils.</title>
        <authorList>
            <person name="Itoh H."/>
            <person name="Sugisawa Y."/>
            <person name="Mise K."/>
            <person name="Xu Z."/>
            <person name="Kuniyasu M."/>
            <person name="Ushijima N."/>
            <person name="Kawano K."/>
            <person name="Kobayashi E."/>
            <person name="Shiratori Y."/>
            <person name="Masuda Y."/>
            <person name="Senoo K."/>
        </authorList>
    </citation>
    <scope>NUCLEOTIDE SEQUENCE</scope>
    <source>
        <strain evidence="7">W786</strain>
    </source>
</reference>